<evidence type="ECO:0000313" key="1">
    <source>
        <dbReference type="EMBL" id="PIT90083.1"/>
    </source>
</evidence>
<dbReference type="EMBL" id="PFBP01000006">
    <property type="protein sequence ID" value="PIT90083.1"/>
    <property type="molecule type" value="Genomic_DNA"/>
</dbReference>
<reference evidence="2" key="1">
    <citation type="submission" date="2017-09" db="EMBL/GenBank/DDBJ databases">
        <title>Depth-based differentiation of microbial function through sediment-hosted aquifers and enrichment of novel symbionts in the deep terrestrial subsurface.</title>
        <authorList>
            <person name="Probst A.J."/>
            <person name="Ladd B."/>
            <person name="Jarett J.K."/>
            <person name="Geller-Mcgrath D.E."/>
            <person name="Sieber C.M.K."/>
            <person name="Emerson J.B."/>
            <person name="Anantharaman K."/>
            <person name="Thomas B.C."/>
            <person name="Malmstrom R."/>
            <person name="Stieglmeier M."/>
            <person name="Klingl A."/>
            <person name="Woyke T."/>
            <person name="Ryan C.M."/>
            <person name="Banfield J.F."/>
        </authorList>
    </citation>
    <scope>NUCLEOTIDE SEQUENCE [LARGE SCALE GENOMIC DNA]</scope>
</reference>
<sequence length="106" mass="12664">MRLSNLQKHILLECLSVKSGRILRGRLNRFYDKIEKKPKIEMLTKIITQSMERLIGKELLIGFGERTKYKWFIKEIKLTVKGKREAKKLLGEQMKLPFRSQKILKY</sequence>
<protein>
    <submittedName>
        <fullName evidence="1">Uncharacterized protein</fullName>
    </submittedName>
</protein>
<organism evidence="1 2">
    <name type="scientific">Candidatus Kuenenbacteria bacterium CG10_big_fil_rev_8_21_14_0_10_36_11</name>
    <dbReference type="NCBI Taxonomy" id="1974618"/>
    <lineage>
        <taxon>Bacteria</taxon>
        <taxon>Candidatus Kueneniibacteriota</taxon>
    </lineage>
</organism>
<dbReference type="AlphaFoldDB" id="A0A2M6WBA0"/>
<evidence type="ECO:0000313" key="2">
    <source>
        <dbReference type="Proteomes" id="UP000231464"/>
    </source>
</evidence>
<dbReference type="Proteomes" id="UP000231464">
    <property type="component" value="Unassembled WGS sequence"/>
</dbReference>
<accession>A0A2M6WBA0</accession>
<gene>
    <name evidence="1" type="ORF">COU23_00485</name>
</gene>
<comment type="caution">
    <text evidence="1">The sequence shown here is derived from an EMBL/GenBank/DDBJ whole genome shotgun (WGS) entry which is preliminary data.</text>
</comment>
<name>A0A2M6WBA0_9BACT</name>
<proteinExistence type="predicted"/>